<evidence type="ECO:0000256" key="1">
    <source>
        <dbReference type="SAM" id="MobiDB-lite"/>
    </source>
</evidence>
<evidence type="ECO:0000313" key="2">
    <source>
        <dbReference type="EMBL" id="GAW03259.1"/>
    </source>
</evidence>
<dbReference type="Proteomes" id="UP000188533">
    <property type="component" value="Unassembled WGS sequence"/>
</dbReference>
<evidence type="ECO:0000313" key="3">
    <source>
        <dbReference type="Proteomes" id="UP000188533"/>
    </source>
</evidence>
<accession>A0A1Q3E870</accession>
<proteinExistence type="predicted"/>
<reference evidence="2 3" key="1">
    <citation type="submission" date="2016-08" db="EMBL/GenBank/DDBJ databases">
        <authorList>
            <consortium name="Lentinula edodes genome sequencing consortium"/>
            <person name="Sakamoto Y."/>
            <person name="Nakade K."/>
            <person name="Sato S."/>
            <person name="Yoshida Y."/>
            <person name="Miyazaki K."/>
            <person name="Natsume S."/>
            <person name="Konno N."/>
        </authorList>
    </citation>
    <scope>NUCLEOTIDE SEQUENCE [LARGE SCALE GENOMIC DNA]</scope>
    <source>
        <strain evidence="2 3">NBRC 111202</strain>
    </source>
</reference>
<feature type="region of interest" description="Disordered" evidence="1">
    <location>
        <begin position="190"/>
        <end position="221"/>
    </location>
</feature>
<sequence>MASSPIPTHTSSPNFSSNKAGPSKGKQRAYPLIPLHGRTRVTRAMSRSNAPHYTLDPAALNNIPEEDEQRDRFASSPALPRSQVTGALEADSLGEVDPIHSLGHTDSLFGCRTERLDLPRLTIRLPGASSTLCTASRRRLPSQTSPGPDGDVNPLCCLLSPAVTSTPRTSHAGNVSMRIQDLLNSVPRYPAAAASSRSGNSEDRQASAVSGHGPVAFHRGRSLADMSVSRLLSDTIARPRRASRSPDGAPPHNRRRISTSFHSPPAFASLLPAFQSPENASFIHDFVPPVQSQQLRSSHHTSHRQGPNLAPVSHSHLGTQDPHRRARLRSPPPRHPRRHDRSQSPSPRWYHSRSRSPMERRSGSSAVALPDPSEQDHTMAVSQTVRILPEVITALRKGWPEHISLAYFNPKMVCSNPANRRRSDNTVSLSGTDLRIKSKDLSHFDLARVSTDDFGEIAKTMPKALEAFLITEKSHGHTGSDHALAIADFVRRTFQMVTNRDDYLECFPTYLIYTEQVLFDWKNNPKQRRVPFVFNETRWSRIERGVRCKSDWLLAYYTFQTSDQNNGKPKSNPSFRDTSTSSTSTSHQDNQCICGDGAHSSAQHVAKPTDII</sequence>
<feature type="region of interest" description="Disordered" evidence="1">
    <location>
        <begin position="291"/>
        <end position="378"/>
    </location>
</feature>
<gene>
    <name evidence="2" type="ORF">LENED_004968</name>
</gene>
<organism evidence="2 3">
    <name type="scientific">Lentinula edodes</name>
    <name type="common">Shiitake mushroom</name>
    <name type="synonym">Lentinus edodes</name>
    <dbReference type="NCBI Taxonomy" id="5353"/>
    <lineage>
        <taxon>Eukaryota</taxon>
        <taxon>Fungi</taxon>
        <taxon>Dikarya</taxon>
        <taxon>Basidiomycota</taxon>
        <taxon>Agaricomycotina</taxon>
        <taxon>Agaricomycetes</taxon>
        <taxon>Agaricomycetidae</taxon>
        <taxon>Agaricales</taxon>
        <taxon>Marasmiineae</taxon>
        <taxon>Omphalotaceae</taxon>
        <taxon>Lentinula</taxon>
    </lineage>
</organism>
<feature type="compositionally biased region" description="Polar residues" evidence="1">
    <location>
        <begin position="564"/>
        <end position="577"/>
    </location>
</feature>
<protein>
    <submittedName>
        <fullName evidence="2">Uncharacterized protein</fullName>
    </submittedName>
</protein>
<dbReference type="EMBL" id="BDGU01000139">
    <property type="protein sequence ID" value="GAW03259.1"/>
    <property type="molecule type" value="Genomic_DNA"/>
</dbReference>
<dbReference type="AlphaFoldDB" id="A0A1Q3E870"/>
<feature type="region of interest" description="Disordered" evidence="1">
    <location>
        <begin position="1"/>
        <end position="32"/>
    </location>
</feature>
<feature type="compositionally biased region" description="Polar residues" evidence="1">
    <location>
        <begin position="1"/>
        <end position="20"/>
    </location>
</feature>
<reference evidence="2 3" key="2">
    <citation type="submission" date="2017-02" db="EMBL/GenBank/DDBJ databases">
        <title>A genome survey and senescence transcriptome analysis in Lentinula edodes.</title>
        <authorList>
            <person name="Sakamoto Y."/>
            <person name="Nakade K."/>
            <person name="Sato S."/>
            <person name="Yoshida Y."/>
            <person name="Miyazaki K."/>
            <person name="Natsume S."/>
            <person name="Konno N."/>
        </authorList>
    </citation>
    <scope>NUCLEOTIDE SEQUENCE [LARGE SCALE GENOMIC DNA]</scope>
    <source>
        <strain evidence="2 3">NBRC 111202</strain>
    </source>
</reference>
<comment type="caution">
    <text evidence="2">The sequence shown here is derived from an EMBL/GenBank/DDBJ whole genome shotgun (WGS) entry which is preliminary data.</text>
</comment>
<keyword evidence="3" id="KW-1185">Reference proteome</keyword>
<feature type="region of interest" description="Disordered" evidence="1">
    <location>
        <begin position="564"/>
        <end position="586"/>
    </location>
</feature>
<feature type="region of interest" description="Disordered" evidence="1">
    <location>
        <begin position="234"/>
        <end position="260"/>
    </location>
</feature>
<feature type="compositionally biased region" description="Basic residues" evidence="1">
    <location>
        <begin position="324"/>
        <end position="340"/>
    </location>
</feature>
<name>A0A1Q3E870_LENED</name>